<dbReference type="Gene3D" id="3.10.490.20">
    <property type="match status" value="1"/>
</dbReference>
<dbReference type="Pfam" id="PF18198">
    <property type="entry name" value="AAA_lid_11"/>
    <property type="match status" value="1"/>
</dbReference>
<dbReference type="Pfam" id="PF22597">
    <property type="entry name" value="DYN_lid"/>
    <property type="match status" value="1"/>
</dbReference>
<feature type="domain" description="Dynein heavy chain ATP-binding dynein motor region" evidence="8">
    <location>
        <begin position="1540"/>
        <end position="1757"/>
    </location>
</feature>
<reference evidence="13 14" key="1">
    <citation type="submission" date="2023-09" db="EMBL/GenBank/DDBJ databases">
        <title>Nesidiocoris tenuis whole genome shotgun sequence.</title>
        <authorList>
            <person name="Shibata T."/>
            <person name="Shimoda M."/>
            <person name="Kobayashi T."/>
            <person name="Uehara T."/>
        </authorList>
    </citation>
    <scope>NUCLEOTIDE SEQUENCE [LARGE SCALE GENOMIC DNA]</scope>
    <source>
        <strain evidence="13 14">Japan</strain>
    </source>
</reference>
<evidence type="ECO:0000259" key="12">
    <source>
        <dbReference type="Pfam" id="PF22597"/>
    </source>
</evidence>
<dbReference type="EMBL" id="AP028910">
    <property type="protein sequence ID" value="BES90842.1"/>
    <property type="molecule type" value="Genomic_DNA"/>
</dbReference>
<keyword evidence="2 3" id="KW-0175">Coiled coil</keyword>
<feature type="domain" description="Dynein heavy chain AAA lid" evidence="10">
    <location>
        <begin position="2149"/>
        <end position="2287"/>
    </location>
</feature>
<evidence type="ECO:0000259" key="4">
    <source>
        <dbReference type="Pfam" id="PF03028"/>
    </source>
</evidence>
<organism evidence="13 14">
    <name type="scientific">Nesidiocoris tenuis</name>
    <dbReference type="NCBI Taxonomy" id="355587"/>
    <lineage>
        <taxon>Eukaryota</taxon>
        <taxon>Metazoa</taxon>
        <taxon>Ecdysozoa</taxon>
        <taxon>Arthropoda</taxon>
        <taxon>Hexapoda</taxon>
        <taxon>Insecta</taxon>
        <taxon>Pterygota</taxon>
        <taxon>Neoptera</taxon>
        <taxon>Paraneoptera</taxon>
        <taxon>Hemiptera</taxon>
        <taxon>Heteroptera</taxon>
        <taxon>Panheteroptera</taxon>
        <taxon>Cimicomorpha</taxon>
        <taxon>Miridae</taxon>
        <taxon>Dicyphina</taxon>
        <taxon>Nesidiocoris</taxon>
    </lineage>
</organism>
<dbReference type="Pfam" id="PF12777">
    <property type="entry name" value="MT"/>
    <property type="match status" value="1"/>
</dbReference>
<dbReference type="InterPro" id="IPR004273">
    <property type="entry name" value="Dynein_heavy_D6_P-loop"/>
</dbReference>
<dbReference type="InterPro" id="IPR042219">
    <property type="entry name" value="AAA_lid_11_sf"/>
</dbReference>
<dbReference type="InterPro" id="IPR027417">
    <property type="entry name" value="P-loop_NTPase"/>
</dbReference>
<gene>
    <name evidence="13" type="ORF">NTJ_03650</name>
</gene>
<proteinExistence type="inferred from homology"/>
<evidence type="ECO:0000259" key="8">
    <source>
        <dbReference type="Pfam" id="PF12781"/>
    </source>
</evidence>
<evidence type="ECO:0000259" key="5">
    <source>
        <dbReference type="Pfam" id="PF12774"/>
    </source>
</evidence>
<protein>
    <submittedName>
        <fullName evidence="13">Dynein heavy chain</fullName>
    </submittedName>
</protein>
<evidence type="ECO:0000259" key="11">
    <source>
        <dbReference type="Pfam" id="PF18199"/>
    </source>
</evidence>
<dbReference type="Gene3D" id="1.10.8.1220">
    <property type="match status" value="1"/>
</dbReference>
<evidence type="ECO:0000259" key="9">
    <source>
        <dbReference type="Pfam" id="PF17852"/>
    </source>
</evidence>
<dbReference type="InterPro" id="IPR035706">
    <property type="entry name" value="AAA_9"/>
</dbReference>
<evidence type="ECO:0000313" key="14">
    <source>
        <dbReference type="Proteomes" id="UP001307889"/>
    </source>
</evidence>
<dbReference type="Gene3D" id="1.20.920.20">
    <property type="match status" value="1"/>
</dbReference>
<feature type="domain" description="Dynein heavy chain region D6 P-loop" evidence="4">
    <location>
        <begin position="2000"/>
        <end position="2112"/>
    </location>
</feature>
<feature type="coiled-coil region" evidence="3">
    <location>
        <begin position="1409"/>
        <end position="1471"/>
    </location>
</feature>
<dbReference type="InterPro" id="IPR041466">
    <property type="entry name" value="Dynein_AAA5_ext"/>
</dbReference>
<dbReference type="Pfam" id="PF12774">
    <property type="entry name" value="AAA_6"/>
    <property type="match status" value="1"/>
</dbReference>
<feature type="domain" description="Dynein heavy chain hydrolytic ATP-binding dynein motor region" evidence="5">
    <location>
        <begin position="7"/>
        <end position="332"/>
    </location>
</feature>
<dbReference type="InterPro" id="IPR041658">
    <property type="entry name" value="AAA_lid_11"/>
</dbReference>
<feature type="domain" description="Dynein heavy chain coiled coil stalk" evidence="6">
    <location>
        <begin position="1165"/>
        <end position="1509"/>
    </location>
</feature>
<evidence type="ECO:0000313" key="13">
    <source>
        <dbReference type="EMBL" id="BES90842.1"/>
    </source>
</evidence>
<dbReference type="Pfam" id="PF12780">
    <property type="entry name" value="AAA_8"/>
    <property type="match status" value="1"/>
</dbReference>
<evidence type="ECO:0000259" key="10">
    <source>
        <dbReference type="Pfam" id="PF18198"/>
    </source>
</evidence>
<dbReference type="Gene3D" id="1.10.472.130">
    <property type="match status" value="1"/>
</dbReference>
<dbReference type="Gene3D" id="3.40.50.300">
    <property type="entry name" value="P-loop containing nucleotide triphosphate hydrolases"/>
    <property type="match status" value="5"/>
</dbReference>
<dbReference type="Proteomes" id="UP001307889">
    <property type="component" value="Chromosome 2"/>
</dbReference>
<dbReference type="InterPro" id="IPR024317">
    <property type="entry name" value="Dynein_heavy_chain_D4_dom"/>
</dbReference>
<evidence type="ECO:0000256" key="2">
    <source>
        <dbReference type="ARBA" id="ARBA00023054"/>
    </source>
</evidence>
<evidence type="ECO:0000256" key="1">
    <source>
        <dbReference type="ARBA" id="ARBA00008887"/>
    </source>
</evidence>
<dbReference type="InterPro" id="IPR035699">
    <property type="entry name" value="AAA_6"/>
</dbReference>
<sequence length="2590" mass="293235">MFVSIKYGYELVSCHSSHIRTPLSDRCYRALFSAFHMHLHCAMVGYSGSGKTEILKGLANQLALKLVLHYCVAGVALTTVEQIICGCALSGAWVCFKNVEYMKNSIMSTLSQHVLALSQATIAGHGNFQINGMALKPKPSSMVTLVLSPSSWKDQNLPHELKLIFRPILVAAIDIIPGAELLFCSNGFLDGKMLARRLSTTLTLLKDLGTLEYRWKGLRIVISIISIMEKLRQRLPGHAEINLLQIALNEVLSLLPPTSGKLGYSKILTNVFPVTSEICPYNTALAESLQKSFLEMNLLCNEQSINSVMPAFEAMNSYRGVILIGPSSAGKSEFLKVVLKHFESIEEGNSSELIVVNPATIPTHHLFGILHLESSKWIDGVISASLRSFSKKPNTSKNILLLDGPICGMWTEGLCTVFDGNETLFLASGERIHVNTNTKIVFEVDNMVDASPAFVSKCGVIFIDQMKHVWKDRANVWLESIPLDWREKGIGDKLRLLLNWLLTPCLDYINGSCTKVNNDGPYCSVSVALKVIEFQLSTAYAASIESIPSGPWTIAALILGLYWGLGGCLDEISKIKFDSFFKSLYTGHVEQYPVPEAYDPGDFLLPPNGSLYDYGYLFKVKGGWKLFNDIIKTMKLEDDQELSSLIIPTSDTIKYDTEDTSKLDLKNVYFFATIGSAGGYNKLLSPRLLRHFSLFALAPFTDETINRIFSNVLLLGLRKNGFPVDINTTVNTIVAATLFLYHGIQNHLRPAPSTCHYIYNLRDFTRVFNGIMLTRKETADNRRVFIRLWTHEVLRVFADRINVYSDQQWFADYLTKTINEIFKENVSDVLDNLGHDDAELEFKHLGNLIFSSGIVGDVPDERKYEEASVEDYHRFIAKTMEDFNAHHEPKLNMILFRFALEYVARICRIFIMQGASLLLIGVGGSGRQSLIKLASAVGGETVVHIEASTKYDMRMWRSDITRVMKLSGGENRETVFVFQEFQTTDDFYYQDLDALLISGEVPNLFDNDELQNILEMTRLAAQGGNRNLDINPSTVFQFFVNRSKSNLHLVICMIPVGRGFRKKLQMYPSIISCCTICWCQSWPSDAIDVVAELYLKDVSIDDENKTSLQKIAADIYFSAINAVHVLDVEYGRVIYIKPNIFLEFMDLYQNTYSRKIMELNTMKDRYVNGLSKLTSAEKQVLVMQHDLAVLRPQLEAAMEEAKVMLENVDNERAAVDIASHHVKEDEIVANVQAEAAIALKTECENDLALAIPILEDAIEALNTLKPTDITLVKSMKNPPDTVKLVMAAVCVMKDVKPDRVPDPTNPGRKIMDFWGPSKRILGDMAFLQTLKDYDKDNIPPHIMQTVRKVYIPNKDFRPNVVVKASSAAEGLCKWVLAMDKYDTVVKMVAPKKKKLATAEEEYGRTIGLLEEKRAELVLLQNKLEDLNSTLMVAVTQRQKIEKEVDFCAQNLKKAETIIDSLSGEKERWTQQVTSLTTSLQTIIGDILVVTSILSYLGPFPRSLRKRYIHEWVTLAKEAEIPVSEHFETTDVLMNRVETEQWIISSLPDDCFSIQSGIILHFAKRWPLCIDPHGQAKKWIRKIAGSTNGQVIRASNENCLSIVQNAAVNGESLLIEQLKDHNHEDSSSFLTLLTLPFDIRGGLMMEGKYVTFHSNFRVFMTTEIENPFYLPQVYNKVLIIDFTLGEKGLSEQLVSAVVEIERKEISSDRISLAPNRSANRIELQEAEDAILDLLSTESNIVAEPGSVKKLKVCKEASKAAQEREIVSQNLQEEIESVRQLYVPVADYSARLFTVLSSFHRISSYYRYSLEWFIEKFVKSILITKHDEIDLDRRISNLKEHFTFSSFKSIIASTFEKHKVLISFLLCISILKFQGDLVDSHWQFFSDSFSKLPFPLRTAGGYNPLSDPNLFQIEGPWKDIVDDISENRDSWSFILEGADASYNDIPQPFGDTLTKFQKFTIFCLLHPEKIVHMVKKLNTEILGTSYSELEKLNFHDVLKESNCETPVLILLADSTDALPMVSELSETLGIAIEVKAMGDKADENIEESIRECQANGRWVYSRNCHLARSQWLENVDILVKNYRVNASQNFRLILSATVGQNELPAAFVRSCLKISLEVVNELKRSLWESYNSALLGCNEFYNSCGKKQDKFAKLLFGVSFFHAVVKAREKFGPIGWNLPYQFDETDYSLTIRNLQLLVQTSKTVPLSEISFISRYCTYGGKMVDYWDQRVLEAIFSQYVNADVLKTMGYCLSGSDNRYIMPIGYSQMDYITFVENLPDPTDPAVLGFHSSMQATDNANQAFQFHQSLIAYQPHNEYLEVPGESLALQKIEFVLLKVKSMERELPDESSSSVEDSLGLLFHKEFSSHKILLSTIRSDLVSLRESYVGISYLTSQQELTILSLKEDSVPGTWLKVSYPTTKSLSSYIDDLRSRIQYLNQLPQAKIHQKYRLDKLTHPKSLFTAIKLDHAAKKRVEFQDLKLDFYIRNKKGEDEFQIDGFYLESAQWNPDLCRIEDVSIGVTQEMMPAITVQALMKEDFRMNGRFVCPIYQTSKRERNLASSLDETQFVEEIYLDCVPPTEQWILKGVALIIQRD</sequence>
<dbReference type="SUPFAM" id="SSF52540">
    <property type="entry name" value="P-loop containing nucleoside triphosphate hydrolases"/>
    <property type="match status" value="3"/>
</dbReference>
<dbReference type="InterPro" id="IPR054354">
    <property type="entry name" value="DYNC2H1-like_lid"/>
</dbReference>
<feature type="domain" description="Dynein 2 heavy chain 1 cytoplasmic ATPase lid" evidence="12">
    <location>
        <begin position="726"/>
        <end position="801"/>
    </location>
</feature>
<dbReference type="PANTHER" id="PTHR45703">
    <property type="entry name" value="DYNEIN HEAVY CHAIN"/>
    <property type="match status" value="1"/>
</dbReference>
<dbReference type="InterPro" id="IPR041228">
    <property type="entry name" value="Dynein_C"/>
</dbReference>
<name>A0ABN7AHT1_9HEMI</name>
<dbReference type="PANTHER" id="PTHR45703:SF36">
    <property type="entry name" value="DYNEIN HEAVY CHAIN, CYTOPLASMIC"/>
    <property type="match status" value="1"/>
</dbReference>
<feature type="domain" description="Dynein heavy chain C-terminal" evidence="11">
    <location>
        <begin position="2296"/>
        <end position="2586"/>
    </location>
</feature>
<dbReference type="Pfam" id="PF17852">
    <property type="entry name" value="Dynein_AAA_lid"/>
    <property type="match status" value="1"/>
</dbReference>
<evidence type="ECO:0000259" key="7">
    <source>
        <dbReference type="Pfam" id="PF12780"/>
    </source>
</evidence>
<feature type="domain" description="Dynein heavy chain AAA 5 extension" evidence="9">
    <location>
        <begin position="495"/>
        <end position="629"/>
    </location>
</feature>
<accession>A0ABN7AHT1</accession>
<dbReference type="Gene3D" id="1.20.1270.280">
    <property type="match status" value="1"/>
</dbReference>
<evidence type="ECO:0000256" key="3">
    <source>
        <dbReference type="SAM" id="Coils"/>
    </source>
</evidence>
<dbReference type="Pfam" id="PF12781">
    <property type="entry name" value="AAA_9"/>
    <property type="match status" value="1"/>
</dbReference>
<evidence type="ECO:0000259" key="6">
    <source>
        <dbReference type="Pfam" id="PF12777"/>
    </source>
</evidence>
<dbReference type="InterPro" id="IPR043160">
    <property type="entry name" value="Dynein_C_barrel"/>
</dbReference>
<dbReference type="InterPro" id="IPR024743">
    <property type="entry name" value="Dynein_HC_stalk"/>
</dbReference>
<feature type="domain" description="Dynein heavy chain AAA module D4" evidence="7">
    <location>
        <begin position="891"/>
        <end position="1150"/>
    </location>
</feature>
<keyword evidence="14" id="KW-1185">Reference proteome</keyword>
<dbReference type="Gene3D" id="1.10.8.720">
    <property type="entry name" value="Region D6 of dynein motor"/>
    <property type="match status" value="1"/>
</dbReference>
<dbReference type="Gene3D" id="1.20.920.30">
    <property type="match status" value="1"/>
</dbReference>
<dbReference type="Pfam" id="PF03028">
    <property type="entry name" value="Dynein_heavy"/>
    <property type="match status" value="1"/>
</dbReference>
<dbReference type="InterPro" id="IPR026983">
    <property type="entry name" value="DHC"/>
</dbReference>
<dbReference type="Pfam" id="PF18199">
    <property type="entry name" value="Dynein_C"/>
    <property type="match status" value="1"/>
</dbReference>
<comment type="similarity">
    <text evidence="1">Belongs to the dynein heavy chain family.</text>
</comment>